<dbReference type="EMBL" id="FOWQ01000001">
    <property type="protein sequence ID" value="SFO77695.1"/>
    <property type="molecule type" value="Genomic_DNA"/>
</dbReference>
<dbReference type="OrthoDB" id="5197638at2"/>
<organism evidence="1 2">
    <name type="scientific">Geodermatophilus dictyosporus</name>
    <dbReference type="NCBI Taxonomy" id="1523247"/>
    <lineage>
        <taxon>Bacteria</taxon>
        <taxon>Bacillati</taxon>
        <taxon>Actinomycetota</taxon>
        <taxon>Actinomycetes</taxon>
        <taxon>Geodermatophilales</taxon>
        <taxon>Geodermatophilaceae</taxon>
        <taxon>Geodermatophilus</taxon>
    </lineage>
</organism>
<dbReference type="STRING" id="1523247.SAMN05660464_1124"/>
<gene>
    <name evidence="1" type="ORF">SAMN05660464_1124</name>
</gene>
<dbReference type="AlphaFoldDB" id="A0A1I5JY29"/>
<keyword evidence="2" id="KW-1185">Reference proteome</keyword>
<sequence>MAAAALAARLWPGLGSPGRLVAAALATGGAIEALQFLLSLGRVVSPLDALLNAVGAMLAGLLVTRADGCGAPPVPVACPAASLDGGQVAMYR</sequence>
<dbReference type="Proteomes" id="UP000198857">
    <property type="component" value="Unassembled WGS sequence"/>
</dbReference>
<name>A0A1I5JY29_9ACTN</name>
<evidence type="ECO:0000313" key="2">
    <source>
        <dbReference type="Proteomes" id="UP000198857"/>
    </source>
</evidence>
<protein>
    <recommendedName>
        <fullName evidence="3">VanZ like family protein</fullName>
    </recommendedName>
</protein>
<accession>A0A1I5JY29</accession>
<reference evidence="2" key="1">
    <citation type="submission" date="2016-10" db="EMBL/GenBank/DDBJ databases">
        <authorList>
            <person name="Varghese N."/>
            <person name="Submissions S."/>
        </authorList>
    </citation>
    <scope>NUCLEOTIDE SEQUENCE [LARGE SCALE GENOMIC DNA]</scope>
    <source>
        <strain evidence="2">DSM 44208</strain>
    </source>
</reference>
<evidence type="ECO:0000313" key="1">
    <source>
        <dbReference type="EMBL" id="SFO77695.1"/>
    </source>
</evidence>
<evidence type="ECO:0008006" key="3">
    <source>
        <dbReference type="Google" id="ProtNLM"/>
    </source>
</evidence>
<dbReference type="RefSeq" id="WP_091107529.1">
    <property type="nucleotide sequence ID" value="NZ_FOWQ01000001.1"/>
</dbReference>
<proteinExistence type="predicted"/>